<feature type="transmembrane region" description="Helical" evidence="1">
    <location>
        <begin position="6"/>
        <end position="26"/>
    </location>
</feature>
<organism evidence="3">
    <name type="scientific">Candidatus Kentrum eta</name>
    <dbReference type="NCBI Taxonomy" id="2126337"/>
    <lineage>
        <taxon>Bacteria</taxon>
        <taxon>Pseudomonadati</taxon>
        <taxon>Pseudomonadota</taxon>
        <taxon>Gammaproteobacteria</taxon>
        <taxon>Candidatus Kentrum</taxon>
    </lineage>
</organism>
<dbReference type="EMBL" id="CAADFG010000243">
    <property type="protein sequence ID" value="VFK01836.1"/>
    <property type="molecule type" value="Genomic_DNA"/>
</dbReference>
<accession>A0A450VAM1</accession>
<dbReference type="EMBL" id="CAADFJ010000247">
    <property type="protein sequence ID" value="VFK05210.1"/>
    <property type="molecule type" value="Genomic_DNA"/>
</dbReference>
<protein>
    <submittedName>
        <fullName evidence="3">Uncharacterized protein</fullName>
    </submittedName>
</protein>
<gene>
    <name evidence="3" type="ORF">BECKH772A_GA0070896_102435</name>
    <name evidence="2" type="ORF">BECKH772B_GA0070898_102115</name>
    <name evidence="4" type="ORF">BECKH772C_GA0070978_102475</name>
</gene>
<proteinExistence type="predicted"/>
<evidence type="ECO:0000313" key="3">
    <source>
        <dbReference type="EMBL" id="VFK01836.1"/>
    </source>
</evidence>
<evidence type="ECO:0000256" key="1">
    <source>
        <dbReference type="SAM" id="Phobius"/>
    </source>
</evidence>
<name>A0A450VAM1_9GAMM</name>
<keyword evidence="1" id="KW-0472">Membrane</keyword>
<dbReference type="EMBL" id="CAADFI010000211">
    <property type="protein sequence ID" value="VFK00925.1"/>
    <property type="molecule type" value="Genomic_DNA"/>
</dbReference>
<evidence type="ECO:0000313" key="4">
    <source>
        <dbReference type="EMBL" id="VFK05210.1"/>
    </source>
</evidence>
<evidence type="ECO:0000313" key="2">
    <source>
        <dbReference type="EMBL" id="VFK00925.1"/>
    </source>
</evidence>
<keyword evidence="1" id="KW-0812">Transmembrane</keyword>
<sequence>MDSIWVGFGIGVLSGLIAGLILHFVLNREHDSRVRVKVFDHSDSYSSNNFYLMRRKAIAKAKGVVVEYGEGFITDPPERFVKAKVHVDGMRAALFQQQKMTWTRIQTKNPFDKKWADLLRNLQKEFPKQFKLFLLDNRPGDHLLSVVLIDPRTRSRRIFLLISKPFHIGGKSKINIAHSGVMIKGSRVLSEAFYDRLNDLCDLAERIEPDTPENVPSHS</sequence>
<reference evidence="3" key="1">
    <citation type="submission" date="2019-02" db="EMBL/GenBank/DDBJ databases">
        <authorList>
            <person name="Gruber-Vodicka R. H."/>
            <person name="Seah K. B. B."/>
        </authorList>
    </citation>
    <scope>NUCLEOTIDE SEQUENCE</scope>
    <source>
        <strain evidence="4">BECK_SA2B12</strain>
        <strain evidence="3">BECK_SA2B15</strain>
        <strain evidence="2">BECK_SA2B20</strain>
    </source>
</reference>
<keyword evidence="1" id="KW-1133">Transmembrane helix</keyword>
<dbReference type="AlphaFoldDB" id="A0A450VAM1"/>